<evidence type="ECO:0000256" key="1">
    <source>
        <dbReference type="ARBA" id="ARBA00004211"/>
    </source>
</evidence>
<comment type="similarity">
    <text evidence="2 8">Belongs to the syntaxin family.</text>
</comment>
<keyword evidence="3" id="KW-0813">Transport</keyword>
<dbReference type="InterPro" id="IPR000727">
    <property type="entry name" value="T_SNARE_dom"/>
</dbReference>
<dbReference type="AlphaFoldDB" id="A0A383WBL0"/>
<evidence type="ECO:0000259" key="11">
    <source>
        <dbReference type="PROSITE" id="PS50192"/>
    </source>
</evidence>
<proteinExistence type="inferred from homology"/>
<evidence type="ECO:0000256" key="5">
    <source>
        <dbReference type="ARBA" id="ARBA00022927"/>
    </source>
</evidence>
<dbReference type="Pfam" id="PF05739">
    <property type="entry name" value="SNARE"/>
    <property type="match status" value="1"/>
</dbReference>
<dbReference type="SUPFAM" id="SSF47661">
    <property type="entry name" value="t-snare proteins"/>
    <property type="match status" value="1"/>
</dbReference>
<keyword evidence="4 10" id="KW-0812">Transmembrane</keyword>
<evidence type="ECO:0000256" key="3">
    <source>
        <dbReference type="ARBA" id="ARBA00022448"/>
    </source>
</evidence>
<dbReference type="GO" id="GO:0048278">
    <property type="term" value="P:vesicle docking"/>
    <property type="evidence" value="ECO:0007669"/>
    <property type="project" value="TreeGrafter"/>
</dbReference>
<dbReference type="GO" id="GO:0006887">
    <property type="term" value="P:exocytosis"/>
    <property type="evidence" value="ECO:0007669"/>
    <property type="project" value="TreeGrafter"/>
</dbReference>
<feature type="compositionally biased region" description="Low complexity" evidence="9">
    <location>
        <begin position="28"/>
        <end position="49"/>
    </location>
</feature>
<accession>A0A383WBL0</accession>
<dbReference type="Gene3D" id="1.20.58.70">
    <property type="match status" value="1"/>
</dbReference>
<evidence type="ECO:0000256" key="4">
    <source>
        <dbReference type="ARBA" id="ARBA00022692"/>
    </source>
</evidence>
<dbReference type="InterPro" id="IPR010989">
    <property type="entry name" value="SNARE"/>
</dbReference>
<dbReference type="SMART" id="SM00397">
    <property type="entry name" value="t_SNARE"/>
    <property type="match status" value="1"/>
</dbReference>
<evidence type="ECO:0000256" key="9">
    <source>
        <dbReference type="SAM" id="MobiDB-lite"/>
    </source>
</evidence>
<dbReference type="CDD" id="cd15848">
    <property type="entry name" value="SNARE_syntaxin1-like"/>
    <property type="match status" value="1"/>
</dbReference>
<dbReference type="GO" id="GO:0006906">
    <property type="term" value="P:vesicle fusion"/>
    <property type="evidence" value="ECO:0007669"/>
    <property type="project" value="TreeGrafter"/>
</dbReference>
<dbReference type="GO" id="GO:0031201">
    <property type="term" value="C:SNARE complex"/>
    <property type="evidence" value="ECO:0007669"/>
    <property type="project" value="TreeGrafter"/>
</dbReference>
<keyword evidence="13" id="KW-1185">Reference proteome</keyword>
<comment type="subcellular location">
    <subcellularLocation>
        <location evidence="1">Membrane</location>
        <topology evidence="1">Single-pass type IV membrane protein</topology>
    </subcellularLocation>
</comment>
<evidence type="ECO:0000256" key="2">
    <source>
        <dbReference type="ARBA" id="ARBA00009063"/>
    </source>
</evidence>
<dbReference type="Pfam" id="PF00804">
    <property type="entry name" value="Syntaxin"/>
    <property type="match status" value="1"/>
</dbReference>
<feature type="transmembrane region" description="Helical" evidence="10">
    <location>
        <begin position="318"/>
        <end position="338"/>
    </location>
</feature>
<keyword evidence="7 10" id="KW-0472">Membrane</keyword>
<dbReference type="InterPro" id="IPR006012">
    <property type="entry name" value="Syntaxin/epimorphin_CS"/>
</dbReference>
<dbReference type="GO" id="GO:0006886">
    <property type="term" value="P:intracellular protein transport"/>
    <property type="evidence" value="ECO:0007669"/>
    <property type="project" value="InterPro"/>
</dbReference>
<sequence length="401" mass="43864">MNDLLHFVKDDSRGPSSSGGFRDQQDLAYSGSAGQQQYGSGSAGPSSGAVDSWGRPDSSGGAAAAPGQDKDMADFFAKTEELQSSMNQIRTKQEQLWKMHEQSKSIVRRNEITAHREQMQAVVNEVNVLAHKVKGEITALDQANAAAVRKKGQGVGSASERTRTSITAGLKKKLKDLMGEFSEMRARIHDENRQVVQRRVYTVTGQHLPEEDIDTMIETGDSEKIFQKAILEQGRGRVLDTLAEIQERNRAVKDLEASLLELHQVFLDMAVLVEAQGEMLDNIEKQVNRAVDYVGGGTKALVEAKTLQKSKRKWCCCAIILLLIIIVIVVVVVVVVYIKPWQYVNRNNPAPAPAPVAAPSPAPAPQPQQGRRLLLQLLQELSDAGGSSSSSSTGWARKLLM</sequence>
<protein>
    <recommendedName>
        <fullName evidence="11">t-SNARE coiled-coil homology domain-containing protein</fullName>
    </recommendedName>
</protein>
<evidence type="ECO:0000256" key="10">
    <source>
        <dbReference type="SAM" id="Phobius"/>
    </source>
</evidence>
<dbReference type="PROSITE" id="PS00914">
    <property type="entry name" value="SYNTAXIN"/>
    <property type="match status" value="1"/>
</dbReference>
<feature type="region of interest" description="Disordered" evidence="9">
    <location>
        <begin position="1"/>
        <end position="68"/>
    </location>
</feature>
<dbReference type="Gene3D" id="1.20.5.110">
    <property type="match status" value="1"/>
</dbReference>
<evidence type="ECO:0000313" key="13">
    <source>
        <dbReference type="Proteomes" id="UP000256970"/>
    </source>
</evidence>
<dbReference type="CDD" id="cd00179">
    <property type="entry name" value="SynN"/>
    <property type="match status" value="1"/>
</dbReference>
<evidence type="ECO:0000256" key="7">
    <source>
        <dbReference type="ARBA" id="ARBA00023136"/>
    </source>
</evidence>
<reference evidence="12 13" key="1">
    <citation type="submission" date="2016-10" db="EMBL/GenBank/DDBJ databases">
        <authorList>
            <person name="Cai Z."/>
        </authorList>
    </citation>
    <scope>NUCLEOTIDE SEQUENCE [LARGE SCALE GENOMIC DNA]</scope>
</reference>
<keyword evidence="5" id="KW-0653">Protein transport</keyword>
<dbReference type="Proteomes" id="UP000256970">
    <property type="component" value="Unassembled WGS sequence"/>
</dbReference>
<dbReference type="GO" id="GO:0005484">
    <property type="term" value="F:SNAP receptor activity"/>
    <property type="evidence" value="ECO:0007669"/>
    <property type="project" value="InterPro"/>
</dbReference>
<dbReference type="PANTHER" id="PTHR19957:SF307">
    <property type="entry name" value="PROTEIN SSO1-RELATED"/>
    <property type="match status" value="1"/>
</dbReference>
<dbReference type="InterPro" id="IPR045242">
    <property type="entry name" value="Syntaxin"/>
</dbReference>
<feature type="compositionally biased region" description="Basic and acidic residues" evidence="9">
    <location>
        <begin position="1"/>
        <end position="13"/>
    </location>
</feature>
<feature type="region of interest" description="Disordered" evidence="9">
    <location>
        <begin position="382"/>
        <end position="401"/>
    </location>
</feature>
<dbReference type="GO" id="GO:0005886">
    <property type="term" value="C:plasma membrane"/>
    <property type="evidence" value="ECO:0007669"/>
    <property type="project" value="TreeGrafter"/>
</dbReference>
<name>A0A383WBL0_TETOB</name>
<evidence type="ECO:0000256" key="8">
    <source>
        <dbReference type="RuleBase" id="RU003858"/>
    </source>
</evidence>
<feature type="compositionally biased region" description="Low complexity" evidence="9">
    <location>
        <begin position="382"/>
        <end position="392"/>
    </location>
</feature>
<dbReference type="GO" id="GO:0000149">
    <property type="term" value="F:SNARE binding"/>
    <property type="evidence" value="ECO:0007669"/>
    <property type="project" value="TreeGrafter"/>
</dbReference>
<keyword evidence="6 10" id="KW-1133">Transmembrane helix</keyword>
<dbReference type="PANTHER" id="PTHR19957">
    <property type="entry name" value="SYNTAXIN"/>
    <property type="match status" value="1"/>
</dbReference>
<evidence type="ECO:0000256" key="6">
    <source>
        <dbReference type="ARBA" id="ARBA00022989"/>
    </source>
</evidence>
<dbReference type="InterPro" id="IPR006011">
    <property type="entry name" value="Syntaxin_N"/>
</dbReference>
<dbReference type="GO" id="GO:0012505">
    <property type="term" value="C:endomembrane system"/>
    <property type="evidence" value="ECO:0007669"/>
    <property type="project" value="TreeGrafter"/>
</dbReference>
<dbReference type="SMART" id="SM00503">
    <property type="entry name" value="SynN"/>
    <property type="match status" value="1"/>
</dbReference>
<evidence type="ECO:0000313" key="12">
    <source>
        <dbReference type="EMBL" id="SZX74582.1"/>
    </source>
</evidence>
<dbReference type="EMBL" id="FNXT01001217">
    <property type="protein sequence ID" value="SZX74582.1"/>
    <property type="molecule type" value="Genomic_DNA"/>
</dbReference>
<feature type="domain" description="T-SNARE coiled-coil homology" evidence="11">
    <location>
        <begin position="242"/>
        <end position="304"/>
    </location>
</feature>
<organism evidence="12 13">
    <name type="scientific">Tetradesmus obliquus</name>
    <name type="common">Green alga</name>
    <name type="synonym">Acutodesmus obliquus</name>
    <dbReference type="NCBI Taxonomy" id="3088"/>
    <lineage>
        <taxon>Eukaryota</taxon>
        <taxon>Viridiplantae</taxon>
        <taxon>Chlorophyta</taxon>
        <taxon>core chlorophytes</taxon>
        <taxon>Chlorophyceae</taxon>
        <taxon>CS clade</taxon>
        <taxon>Sphaeropleales</taxon>
        <taxon>Scenedesmaceae</taxon>
        <taxon>Tetradesmus</taxon>
    </lineage>
</organism>
<dbReference type="STRING" id="3088.A0A383WBL0"/>
<gene>
    <name evidence="12" type="ORF">BQ4739_LOCUS14909</name>
</gene>
<dbReference type="FunFam" id="1.20.5.110:FF:000008">
    <property type="entry name" value="Syntaxin 132"/>
    <property type="match status" value="1"/>
</dbReference>
<dbReference type="PROSITE" id="PS50192">
    <property type="entry name" value="T_SNARE"/>
    <property type="match status" value="1"/>
</dbReference>